<gene>
    <name evidence="2" type="ORF">DDZ44_01620</name>
</gene>
<sequence>MKRFRMPRCPYCGDRLNAAQAWALRRRGEYICPRCGGLSNVVLDPLLRGLGSLAVLLAAAFFTAGLFLGLEHAPWVLSGVLLPFLAFYAVCVFLVRLRKPAAGRRRRRPGGVSPQAP</sequence>
<evidence type="ECO:0000313" key="3">
    <source>
        <dbReference type="Proteomes" id="UP000263273"/>
    </source>
</evidence>
<dbReference type="EMBL" id="DNZF01000036">
    <property type="protein sequence ID" value="HBK52625.1"/>
    <property type="molecule type" value="Genomic_DNA"/>
</dbReference>
<protein>
    <recommendedName>
        <fullName evidence="4">Cxxc_20_cxxc protein</fullName>
    </recommendedName>
</protein>
<comment type="caution">
    <text evidence="2">The sequence shown here is derived from an EMBL/GenBank/DDBJ whole genome shotgun (WGS) entry which is preliminary data.</text>
</comment>
<feature type="non-terminal residue" evidence="2">
    <location>
        <position position="117"/>
    </location>
</feature>
<feature type="transmembrane region" description="Helical" evidence="1">
    <location>
        <begin position="50"/>
        <end position="69"/>
    </location>
</feature>
<evidence type="ECO:0000256" key="1">
    <source>
        <dbReference type="SAM" id="Phobius"/>
    </source>
</evidence>
<accession>A0A354YTH1</accession>
<dbReference type="Proteomes" id="UP000263273">
    <property type="component" value="Unassembled WGS sequence"/>
</dbReference>
<keyword evidence="1" id="KW-0472">Membrane</keyword>
<feature type="transmembrane region" description="Helical" evidence="1">
    <location>
        <begin position="75"/>
        <end position="97"/>
    </location>
</feature>
<organism evidence="2 3">
    <name type="scientific">Syntrophomonas wolfei</name>
    <dbReference type="NCBI Taxonomy" id="863"/>
    <lineage>
        <taxon>Bacteria</taxon>
        <taxon>Bacillati</taxon>
        <taxon>Bacillota</taxon>
        <taxon>Clostridia</taxon>
        <taxon>Eubacteriales</taxon>
        <taxon>Syntrophomonadaceae</taxon>
        <taxon>Syntrophomonas</taxon>
    </lineage>
</organism>
<reference evidence="2 3" key="1">
    <citation type="journal article" date="2018" name="Nat. Biotechnol.">
        <title>A standardized bacterial taxonomy based on genome phylogeny substantially revises the tree of life.</title>
        <authorList>
            <person name="Parks D.H."/>
            <person name="Chuvochina M."/>
            <person name="Waite D.W."/>
            <person name="Rinke C."/>
            <person name="Skarshewski A."/>
            <person name="Chaumeil P.A."/>
            <person name="Hugenholtz P."/>
        </authorList>
    </citation>
    <scope>NUCLEOTIDE SEQUENCE [LARGE SCALE GENOMIC DNA]</scope>
    <source>
        <strain evidence="2">UBA10948</strain>
    </source>
</reference>
<evidence type="ECO:0008006" key="4">
    <source>
        <dbReference type="Google" id="ProtNLM"/>
    </source>
</evidence>
<keyword evidence="1" id="KW-1133">Transmembrane helix</keyword>
<proteinExistence type="predicted"/>
<dbReference type="AlphaFoldDB" id="A0A354YTH1"/>
<name>A0A354YTH1_9FIRM</name>
<keyword evidence="1" id="KW-0812">Transmembrane</keyword>
<evidence type="ECO:0000313" key="2">
    <source>
        <dbReference type="EMBL" id="HBK52625.1"/>
    </source>
</evidence>